<evidence type="ECO:0000256" key="1">
    <source>
        <dbReference type="ARBA" id="ARBA00000032"/>
    </source>
</evidence>
<dbReference type="PROSITE" id="PS00616">
    <property type="entry name" value="HIS_ACID_PHOSPHAT_1"/>
    <property type="match status" value="1"/>
</dbReference>
<organism evidence="9 10">
    <name type="scientific">Sitophilus oryzae</name>
    <name type="common">Rice weevil</name>
    <name type="synonym">Curculio oryzae</name>
    <dbReference type="NCBI Taxonomy" id="7048"/>
    <lineage>
        <taxon>Eukaryota</taxon>
        <taxon>Metazoa</taxon>
        <taxon>Ecdysozoa</taxon>
        <taxon>Arthropoda</taxon>
        <taxon>Hexapoda</taxon>
        <taxon>Insecta</taxon>
        <taxon>Pterygota</taxon>
        <taxon>Neoptera</taxon>
        <taxon>Endopterygota</taxon>
        <taxon>Coleoptera</taxon>
        <taxon>Polyphaga</taxon>
        <taxon>Cucujiformia</taxon>
        <taxon>Curculionidae</taxon>
        <taxon>Dryophthorinae</taxon>
        <taxon>Sitophilus</taxon>
    </lineage>
</organism>
<evidence type="ECO:0000313" key="9">
    <source>
        <dbReference type="Proteomes" id="UP000504635"/>
    </source>
</evidence>
<dbReference type="GeneID" id="115875941"/>
<comment type="catalytic activity">
    <reaction evidence="1">
        <text>a phosphate monoester + H2O = an alcohol + phosphate</text>
        <dbReference type="Rhea" id="RHEA:15017"/>
        <dbReference type="ChEBI" id="CHEBI:15377"/>
        <dbReference type="ChEBI" id="CHEBI:30879"/>
        <dbReference type="ChEBI" id="CHEBI:43474"/>
        <dbReference type="ChEBI" id="CHEBI:67140"/>
        <dbReference type="EC" id="3.1.3.2"/>
    </reaction>
</comment>
<dbReference type="OrthoDB" id="5821688at2759"/>
<dbReference type="CDD" id="cd07061">
    <property type="entry name" value="HP_HAP_like"/>
    <property type="match status" value="1"/>
</dbReference>
<keyword evidence="9" id="KW-1185">Reference proteome</keyword>
<evidence type="ECO:0000256" key="3">
    <source>
        <dbReference type="ARBA" id="ARBA00012646"/>
    </source>
</evidence>
<reference evidence="10" key="1">
    <citation type="submission" date="2025-08" db="UniProtKB">
        <authorList>
            <consortium name="RefSeq"/>
        </authorList>
    </citation>
    <scope>IDENTIFICATION</scope>
    <source>
        <tissue evidence="10">Gonads</tissue>
    </source>
</reference>
<evidence type="ECO:0000256" key="5">
    <source>
        <dbReference type="ARBA" id="ARBA00022801"/>
    </source>
</evidence>
<comment type="similarity">
    <text evidence="2">Belongs to the histidine acid phosphatase family.</text>
</comment>
<dbReference type="Gene3D" id="3.40.50.1240">
    <property type="entry name" value="Phosphoglycerate mutase-like"/>
    <property type="match status" value="1"/>
</dbReference>
<dbReference type="RefSeq" id="XP_030747405.1">
    <property type="nucleotide sequence ID" value="XM_030891545.1"/>
</dbReference>
<dbReference type="GO" id="GO:0003993">
    <property type="term" value="F:acid phosphatase activity"/>
    <property type="evidence" value="ECO:0007669"/>
    <property type="project" value="UniProtKB-EC"/>
</dbReference>
<dbReference type="EC" id="3.1.3.2" evidence="3"/>
<keyword evidence="6" id="KW-1015">Disulfide bond</keyword>
<evidence type="ECO:0000256" key="6">
    <source>
        <dbReference type="ARBA" id="ARBA00023157"/>
    </source>
</evidence>
<keyword evidence="7" id="KW-0325">Glycoprotein</keyword>
<keyword evidence="5" id="KW-0378">Hydrolase</keyword>
<dbReference type="InParanoid" id="A0A6J2X8W3"/>
<proteinExistence type="inferred from homology"/>
<dbReference type="Pfam" id="PF00328">
    <property type="entry name" value="His_Phos_2"/>
    <property type="match status" value="1"/>
</dbReference>
<dbReference type="PROSITE" id="PS00778">
    <property type="entry name" value="HIS_ACID_PHOSPHAT_2"/>
    <property type="match status" value="1"/>
</dbReference>
<evidence type="ECO:0000256" key="8">
    <source>
        <dbReference type="SAM" id="SignalP"/>
    </source>
</evidence>
<dbReference type="InterPro" id="IPR050645">
    <property type="entry name" value="Histidine_acid_phosphatase"/>
</dbReference>
<keyword evidence="4 8" id="KW-0732">Signal</keyword>
<dbReference type="InterPro" id="IPR029033">
    <property type="entry name" value="His_PPase_superfam"/>
</dbReference>
<evidence type="ECO:0000256" key="2">
    <source>
        <dbReference type="ARBA" id="ARBA00005375"/>
    </source>
</evidence>
<evidence type="ECO:0000256" key="4">
    <source>
        <dbReference type="ARBA" id="ARBA00022729"/>
    </source>
</evidence>
<dbReference type="InterPro" id="IPR033379">
    <property type="entry name" value="Acid_Pase_AS"/>
</dbReference>
<feature type="chain" id="PRO_5026819083" description="acid phosphatase" evidence="8">
    <location>
        <begin position="21"/>
        <end position="376"/>
    </location>
</feature>
<feature type="signal peptide" evidence="8">
    <location>
        <begin position="1"/>
        <end position="20"/>
    </location>
</feature>
<protein>
    <recommendedName>
        <fullName evidence="3">acid phosphatase</fullName>
        <ecNumber evidence="3">3.1.3.2</ecNumber>
    </recommendedName>
</protein>
<dbReference type="AlphaFoldDB" id="A0A6J2X8W3"/>
<accession>A0A6J2X8W3</accession>
<name>A0A6J2X8W3_SITOR</name>
<gene>
    <name evidence="10" type="primary">LOC115875941</name>
</gene>
<evidence type="ECO:0000256" key="7">
    <source>
        <dbReference type="ARBA" id="ARBA00023180"/>
    </source>
</evidence>
<sequence length="376" mass="43467">MFGTKILLVFLFLKFNSSLGDENDQLKAVVVVFRHGDRSPLSSWPNDVYYNDTSLWPDGYGQLNNLGKQHHYELGQWFRERYDNFLPARYNRKDIYVRSTDVDRTLMSAESNLAGLYPITEDTIWNDNILWQVIPVHTVPESQDPILASEIPCAKHARLEKELYQTEEFQELNRQYAELYKNISEVTGFFVDEVDIGTMSGLFSAITIYRGQNLSLPSWTDYYWEDIKTLAAKKFQVPTYTTDLARLRTGPFYNYFSKFLNATRDQTPFTTQGLSYTPKFLMLSAHDTTLGDFTNSMGVYPDAVPEFTSTLIWEIRSRNQDETDLYLNVYYKNSTDFSPLTVKECAFDCGLDDFTAIMSPVAVTVDEWEAECKDTN</sequence>
<dbReference type="PANTHER" id="PTHR11567">
    <property type="entry name" value="ACID PHOSPHATASE-RELATED"/>
    <property type="match status" value="1"/>
</dbReference>
<dbReference type="SUPFAM" id="SSF53254">
    <property type="entry name" value="Phosphoglycerate mutase-like"/>
    <property type="match status" value="1"/>
</dbReference>
<dbReference type="Proteomes" id="UP000504635">
    <property type="component" value="Unplaced"/>
</dbReference>
<dbReference type="PANTHER" id="PTHR11567:SF211">
    <property type="entry name" value="PROSTATIC ACID PHOSPHATASE"/>
    <property type="match status" value="1"/>
</dbReference>
<dbReference type="KEGG" id="soy:115875941"/>
<evidence type="ECO:0000313" key="10">
    <source>
        <dbReference type="RefSeq" id="XP_030747405.1"/>
    </source>
</evidence>
<dbReference type="InterPro" id="IPR000560">
    <property type="entry name" value="His_Pase_clade-2"/>
</dbReference>